<protein>
    <submittedName>
        <fullName evidence="1">Uncharacterized protein</fullName>
    </submittedName>
</protein>
<evidence type="ECO:0000313" key="1">
    <source>
        <dbReference type="EMBL" id="OGM05590.1"/>
    </source>
</evidence>
<comment type="caution">
    <text evidence="1">The sequence shown here is derived from an EMBL/GenBank/DDBJ whole genome shotgun (WGS) entry which is preliminary data.</text>
</comment>
<gene>
    <name evidence="1" type="ORF">A2125_02220</name>
</gene>
<proteinExistence type="predicted"/>
<dbReference type="AlphaFoldDB" id="A0A1F7WS92"/>
<dbReference type="EMBL" id="MGFM01000032">
    <property type="protein sequence ID" value="OGM05590.1"/>
    <property type="molecule type" value="Genomic_DNA"/>
</dbReference>
<accession>A0A1F7WS92</accession>
<evidence type="ECO:0000313" key="2">
    <source>
        <dbReference type="Proteomes" id="UP000178812"/>
    </source>
</evidence>
<sequence>MLFNDLFTTYRRATSGVKRIYSATATVTNGYGIIVPLDGKMQATLGIDSAVKAYVLQTEETDIMIDDKVTSNSVNYYIRETETVQVQNIEITRALLFKM</sequence>
<organism evidence="1 2">
    <name type="scientific">Candidatus Woesebacteria bacterium GWB1_43_5</name>
    <dbReference type="NCBI Taxonomy" id="1802474"/>
    <lineage>
        <taxon>Bacteria</taxon>
        <taxon>Candidatus Woeseibacteriota</taxon>
    </lineage>
</organism>
<reference evidence="1 2" key="1">
    <citation type="journal article" date="2016" name="Nat. Commun.">
        <title>Thousands of microbial genomes shed light on interconnected biogeochemical processes in an aquifer system.</title>
        <authorList>
            <person name="Anantharaman K."/>
            <person name="Brown C.T."/>
            <person name="Hug L.A."/>
            <person name="Sharon I."/>
            <person name="Castelle C.J."/>
            <person name="Probst A.J."/>
            <person name="Thomas B.C."/>
            <person name="Singh A."/>
            <person name="Wilkins M.J."/>
            <person name="Karaoz U."/>
            <person name="Brodie E.L."/>
            <person name="Williams K.H."/>
            <person name="Hubbard S.S."/>
            <person name="Banfield J.F."/>
        </authorList>
    </citation>
    <scope>NUCLEOTIDE SEQUENCE [LARGE SCALE GENOMIC DNA]</scope>
</reference>
<name>A0A1F7WS92_9BACT</name>
<dbReference type="Proteomes" id="UP000178812">
    <property type="component" value="Unassembled WGS sequence"/>
</dbReference>